<keyword evidence="2" id="KW-1185">Reference proteome</keyword>
<gene>
    <name evidence="1" type="ORF">QWZ10_08740</name>
</gene>
<name>A0ABT8D532_9RHOB</name>
<proteinExistence type="predicted"/>
<dbReference type="Pfam" id="PF01963">
    <property type="entry name" value="TraB_PrgY_gumN"/>
    <property type="match status" value="1"/>
</dbReference>
<evidence type="ECO:0000313" key="1">
    <source>
        <dbReference type="EMBL" id="MDN3711888.1"/>
    </source>
</evidence>
<comment type="caution">
    <text evidence="1">The sequence shown here is derived from an EMBL/GenBank/DDBJ whole genome shotgun (WGS) entry which is preliminary data.</text>
</comment>
<protein>
    <submittedName>
        <fullName evidence="1">TraB/GumN family protein</fullName>
    </submittedName>
</protein>
<dbReference type="InterPro" id="IPR002816">
    <property type="entry name" value="TraB/PrgY/GumN_fam"/>
</dbReference>
<dbReference type="EMBL" id="JAUFRC010000001">
    <property type="protein sequence ID" value="MDN3711888.1"/>
    <property type="molecule type" value="Genomic_DNA"/>
</dbReference>
<reference evidence="2" key="1">
    <citation type="journal article" date="2019" name="Int. J. Syst. Evol. Microbiol.">
        <title>The Global Catalogue of Microorganisms (GCM) 10K type strain sequencing project: providing services to taxonomists for standard genome sequencing and annotation.</title>
        <authorList>
            <consortium name="The Broad Institute Genomics Platform"/>
            <consortium name="The Broad Institute Genome Sequencing Center for Infectious Disease"/>
            <person name="Wu L."/>
            <person name="Ma J."/>
        </authorList>
    </citation>
    <scope>NUCLEOTIDE SEQUENCE [LARGE SCALE GENOMIC DNA]</scope>
    <source>
        <strain evidence="2">CECT 8482</strain>
    </source>
</reference>
<dbReference type="CDD" id="cd14789">
    <property type="entry name" value="Tiki"/>
    <property type="match status" value="1"/>
</dbReference>
<sequence length="175" mass="19137">MRRPRSHRGFAPEQKAELDRAVAAIPFNRGTLFEARKGDARILLIGTYHFSDPRHAATIARFSDDLDSADALLVEAGPEEQARLSNELATNPALIADTDGATLPERMAPEDWARLSAAMTERGVPAFVASRMRPWYVAMMLGISPCMLDQVKASGKVEGWIISCSSAPRPKACRS</sequence>
<accession>A0ABT8D532</accession>
<evidence type="ECO:0000313" key="2">
    <source>
        <dbReference type="Proteomes" id="UP001243846"/>
    </source>
</evidence>
<organism evidence="1 2">
    <name type="scientific">Paracoccus cavernae</name>
    <dbReference type="NCBI Taxonomy" id="1571207"/>
    <lineage>
        <taxon>Bacteria</taxon>
        <taxon>Pseudomonadati</taxon>
        <taxon>Pseudomonadota</taxon>
        <taxon>Alphaproteobacteria</taxon>
        <taxon>Rhodobacterales</taxon>
        <taxon>Paracoccaceae</taxon>
        <taxon>Paracoccus</taxon>
    </lineage>
</organism>
<dbReference type="Proteomes" id="UP001243846">
    <property type="component" value="Unassembled WGS sequence"/>
</dbReference>